<gene>
    <name evidence="1" type="ORF">METZ01_LOCUS297293</name>
</gene>
<name>A0A382M6E9_9ZZZZ</name>
<accession>A0A382M6E9</accession>
<organism evidence="1">
    <name type="scientific">marine metagenome</name>
    <dbReference type="NCBI Taxonomy" id="408172"/>
    <lineage>
        <taxon>unclassified sequences</taxon>
        <taxon>metagenomes</taxon>
        <taxon>ecological metagenomes</taxon>
    </lineage>
</organism>
<feature type="non-terminal residue" evidence="1">
    <location>
        <position position="29"/>
    </location>
</feature>
<feature type="non-terminal residue" evidence="1">
    <location>
        <position position="1"/>
    </location>
</feature>
<sequence>VAQTVTSSNTAWLTFANDESLEAIPTAAP</sequence>
<dbReference type="AlphaFoldDB" id="A0A382M6E9"/>
<evidence type="ECO:0000313" key="1">
    <source>
        <dbReference type="EMBL" id="SVC44439.1"/>
    </source>
</evidence>
<proteinExistence type="predicted"/>
<dbReference type="EMBL" id="UINC01091568">
    <property type="protein sequence ID" value="SVC44439.1"/>
    <property type="molecule type" value="Genomic_DNA"/>
</dbReference>
<protein>
    <submittedName>
        <fullName evidence="1">Uncharacterized protein</fullName>
    </submittedName>
</protein>
<reference evidence="1" key="1">
    <citation type="submission" date="2018-05" db="EMBL/GenBank/DDBJ databases">
        <authorList>
            <person name="Lanie J.A."/>
            <person name="Ng W.-L."/>
            <person name="Kazmierczak K.M."/>
            <person name="Andrzejewski T.M."/>
            <person name="Davidsen T.M."/>
            <person name="Wayne K.J."/>
            <person name="Tettelin H."/>
            <person name="Glass J.I."/>
            <person name="Rusch D."/>
            <person name="Podicherti R."/>
            <person name="Tsui H.-C.T."/>
            <person name="Winkler M.E."/>
        </authorList>
    </citation>
    <scope>NUCLEOTIDE SEQUENCE</scope>
</reference>